<name>E4T893_PALPW</name>
<protein>
    <submittedName>
        <fullName evidence="2">Uncharacterized protein</fullName>
    </submittedName>
</protein>
<accession>E4T893</accession>
<dbReference type="OrthoDB" id="926208at2"/>
<keyword evidence="3" id="KW-1185">Reference proteome</keyword>
<keyword evidence="1" id="KW-0732">Signal</keyword>
<dbReference type="EMBL" id="CP002345">
    <property type="protein sequence ID" value="ADQ80937.1"/>
    <property type="molecule type" value="Genomic_DNA"/>
</dbReference>
<evidence type="ECO:0000313" key="3">
    <source>
        <dbReference type="Proteomes" id="UP000008718"/>
    </source>
</evidence>
<dbReference type="HOGENOM" id="CLU_751772_0_0_10"/>
<reference key="1">
    <citation type="submission" date="2010-11" db="EMBL/GenBank/DDBJ databases">
        <title>The complete genome of Paludibacter propionicigenes DSM 17365.</title>
        <authorList>
            <consortium name="US DOE Joint Genome Institute (JGI-PGF)"/>
            <person name="Lucas S."/>
            <person name="Copeland A."/>
            <person name="Lapidus A."/>
            <person name="Bruce D."/>
            <person name="Goodwin L."/>
            <person name="Pitluck S."/>
            <person name="Kyrpides N."/>
            <person name="Mavromatis K."/>
            <person name="Ivanova N."/>
            <person name="Munk A.C."/>
            <person name="Brettin T."/>
            <person name="Detter J.C."/>
            <person name="Han C."/>
            <person name="Tapia R."/>
            <person name="Land M."/>
            <person name="Hauser L."/>
            <person name="Markowitz V."/>
            <person name="Cheng J.-F."/>
            <person name="Hugenholtz P."/>
            <person name="Woyke T."/>
            <person name="Wu D."/>
            <person name="Gronow S."/>
            <person name="Wellnitz S."/>
            <person name="Brambilla E."/>
            <person name="Klenk H.-P."/>
            <person name="Eisen J.A."/>
        </authorList>
    </citation>
    <scope>NUCLEOTIDE SEQUENCE</scope>
    <source>
        <strain>WB4</strain>
    </source>
</reference>
<dbReference type="AlphaFoldDB" id="E4T893"/>
<dbReference type="Proteomes" id="UP000008718">
    <property type="component" value="Chromosome"/>
</dbReference>
<gene>
    <name evidence="2" type="ordered locus">Palpr_2808</name>
</gene>
<sequence>MKKILILLSVVCCSLSALAFGLEPIDVAENTVKVSAQSEEVFYYGFEAGDDLVFTFNKVSGPALEELQIIELPSSTKFMDYKVKKIKAKTLHISRTGIYRFRLTNPANAVSICKIKIQRIPSVMGRQDFNTSVYWRTVQDTTYVPSAEKTLIRKDTVAQTLMERTTKIPVKSYIYGTSGRELIDFSLPKGTVSWSYYIGVGTKGQKAFSTAKSGFLNSAAAVASTISGYGSMAALALYGVNTFTAIQGEDNVKFWFIGDESNANTFRLGKAFRGFKQGDVLNDAAQMKRPLDGKIYLGLQNDNLLQPINVTVSVTAIVVTEQNAVRNNKFMKITPREEAYLKN</sequence>
<organism evidence="2 3">
    <name type="scientific">Paludibacter propionicigenes (strain DSM 17365 / JCM 13257 / WB4)</name>
    <dbReference type="NCBI Taxonomy" id="694427"/>
    <lineage>
        <taxon>Bacteria</taxon>
        <taxon>Pseudomonadati</taxon>
        <taxon>Bacteroidota</taxon>
        <taxon>Bacteroidia</taxon>
        <taxon>Bacteroidales</taxon>
        <taxon>Paludibacteraceae</taxon>
        <taxon>Paludibacter</taxon>
    </lineage>
</organism>
<proteinExistence type="predicted"/>
<feature type="chain" id="PRO_5003189257" evidence="1">
    <location>
        <begin position="20"/>
        <end position="343"/>
    </location>
</feature>
<evidence type="ECO:0000313" key="2">
    <source>
        <dbReference type="EMBL" id="ADQ80937.1"/>
    </source>
</evidence>
<dbReference type="eggNOG" id="ENOG502ZQQJ">
    <property type="taxonomic scope" value="Bacteria"/>
</dbReference>
<feature type="signal peptide" evidence="1">
    <location>
        <begin position="1"/>
        <end position="19"/>
    </location>
</feature>
<reference evidence="2 3" key="2">
    <citation type="journal article" date="2011" name="Stand. Genomic Sci.">
        <title>Complete genome sequence of Paludibacter propionicigenes type strain (WB4).</title>
        <authorList>
            <person name="Gronow S."/>
            <person name="Munk C."/>
            <person name="Lapidus A."/>
            <person name="Nolan M."/>
            <person name="Lucas S."/>
            <person name="Hammon N."/>
            <person name="Deshpande S."/>
            <person name="Cheng J.F."/>
            <person name="Tapia R."/>
            <person name="Han C."/>
            <person name="Goodwin L."/>
            <person name="Pitluck S."/>
            <person name="Liolios K."/>
            <person name="Ivanova N."/>
            <person name="Mavromatis K."/>
            <person name="Mikhailova N."/>
            <person name="Pati A."/>
            <person name="Chen A."/>
            <person name="Palaniappan K."/>
            <person name="Land M."/>
            <person name="Hauser L."/>
            <person name="Chang Y.J."/>
            <person name="Jeffries C.D."/>
            <person name="Brambilla E."/>
            <person name="Rohde M."/>
            <person name="Goker M."/>
            <person name="Detter J.C."/>
            <person name="Woyke T."/>
            <person name="Bristow J."/>
            <person name="Eisen J.A."/>
            <person name="Markowitz V."/>
            <person name="Hugenholtz P."/>
            <person name="Kyrpides N.C."/>
            <person name="Klenk H.P."/>
        </authorList>
    </citation>
    <scope>NUCLEOTIDE SEQUENCE [LARGE SCALE GENOMIC DNA]</scope>
    <source>
        <strain evidence="3">DSM 17365 / JCM 13257 / WB4</strain>
    </source>
</reference>
<evidence type="ECO:0000256" key="1">
    <source>
        <dbReference type="SAM" id="SignalP"/>
    </source>
</evidence>
<dbReference type="KEGG" id="ppn:Palpr_2808"/>
<dbReference type="RefSeq" id="WP_013446306.1">
    <property type="nucleotide sequence ID" value="NC_014734.1"/>
</dbReference>